<evidence type="ECO:0000259" key="9">
    <source>
        <dbReference type="SMART" id="SM00893"/>
    </source>
</evidence>
<dbReference type="GO" id="GO:0050660">
    <property type="term" value="F:flavin adenine dinucleotide binding"/>
    <property type="evidence" value="ECO:0007669"/>
    <property type="project" value="InterPro"/>
</dbReference>
<evidence type="ECO:0000256" key="1">
    <source>
        <dbReference type="ARBA" id="ARBA00005817"/>
    </source>
</evidence>
<evidence type="ECO:0000256" key="3">
    <source>
        <dbReference type="ARBA" id="ARBA00022827"/>
    </source>
</evidence>
<dbReference type="Pfam" id="PF01012">
    <property type="entry name" value="ETF"/>
    <property type="match status" value="1"/>
</dbReference>
<keyword evidence="4" id="KW-0813">Transport</keyword>
<keyword evidence="2" id="KW-0285">Flavoprotein</keyword>
<feature type="domain" description="Electron transfer flavoprotein alpha/beta-subunit N-terminal" evidence="9">
    <location>
        <begin position="6"/>
        <end position="186"/>
    </location>
</feature>
<keyword evidence="4" id="KW-0249">Electron transport</keyword>
<dbReference type="RefSeq" id="WP_011712214.1">
    <property type="nucleotide sequence ID" value="NC_008576.1"/>
</dbReference>
<feature type="binding site" evidence="8">
    <location>
        <position position="283"/>
    </location>
    <ligand>
        <name>FAD</name>
        <dbReference type="ChEBI" id="CHEBI:57692"/>
    </ligand>
</feature>
<dbReference type="PIRSF" id="PIRSF000089">
    <property type="entry name" value="Electra_flavoP_a"/>
    <property type="match status" value="1"/>
</dbReference>
<dbReference type="InterPro" id="IPR001308">
    <property type="entry name" value="ETF_a/FixB"/>
</dbReference>
<dbReference type="InterPro" id="IPR014729">
    <property type="entry name" value="Rossmann-like_a/b/a_fold"/>
</dbReference>
<dbReference type="eggNOG" id="COG2025">
    <property type="taxonomic scope" value="Bacteria"/>
</dbReference>
<name>A0L504_MAGMM</name>
<dbReference type="GO" id="GO:0009055">
    <property type="term" value="F:electron transfer activity"/>
    <property type="evidence" value="ECO:0007669"/>
    <property type="project" value="InterPro"/>
</dbReference>
<reference evidence="10 11" key="2">
    <citation type="journal article" date="2012" name="Int. J. Syst. Evol. Microbiol.">
        <title>Magnetococcus marinus gen. nov., sp. nov., a marine, magnetotactic bacterium that represents a novel lineage (Magnetococcaceae fam. nov.; Magnetococcales ord. nov.) at the base of the Alphaproteobacteria.</title>
        <authorList>
            <person name="Bazylinski D.A."/>
            <person name="Williams T.J."/>
            <person name="Lefevre C.T."/>
            <person name="Berg R.J."/>
            <person name="Zhang C.L."/>
            <person name="Bowser S.S."/>
            <person name="Dean A.J."/>
            <person name="Beveridge T.J."/>
        </authorList>
    </citation>
    <scope>NUCLEOTIDE SEQUENCE [LARGE SCALE GENOMIC DNA]</scope>
    <source>
        <strain evidence="11">ATCC BAA-1437 / JCM 17883 / MC-1</strain>
    </source>
</reference>
<keyword evidence="11" id="KW-1185">Reference proteome</keyword>
<dbReference type="Gene3D" id="3.40.50.1220">
    <property type="entry name" value="TPP-binding domain"/>
    <property type="match status" value="1"/>
</dbReference>
<dbReference type="SUPFAM" id="SSF52402">
    <property type="entry name" value="Adenine nucleotide alpha hydrolases-like"/>
    <property type="match status" value="1"/>
</dbReference>
<dbReference type="Pfam" id="PF00766">
    <property type="entry name" value="ETF_alpha"/>
    <property type="match status" value="1"/>
</dbReference>
<accession>A0L504</accession>
<comment type="function">
    <text evidence="5">The electron transfer flavoprotein serves as a specific electron acceptor for other dehydrogenases. It transfers the electrons to the main respiratory chain via ETF-ubiquinone oxidoreductase (ETF dehydrogenase).</text>
</comment>
<evidence type="ECO:0000256" key="7">
    <source>
        <dbReference type="ARBA" id="ARBA00079299"/>
    </source>
</evidence>
<dbReference type="PANTHER" id="PTHR43153:SF1">
    <property type="entry name" value="ELECTRON TRANSFER FLAVOPROTEIN SUBUNIT ALPHA, MITOCHONDRIAL"/>
    <property type="match status" value="1"/>
</dbReference>
<dbReference type="EMBL" id="CP000471">
    <property type="protein sequence ID" value="ABK43047.1"/>
    <property type="molecule type" value="Genomic_DNA"/>
</dbReference>
<dbReference type="InterPro" id="IPR014730">
    <property type="entry name" value="ETF_a/b_N"/>
</dbReference>
<dbReference type="HOGENOM" id="CLU_034178_0_0_5"/>
<reference evidence="11" key="1">
    <citation type="journal article" date="2009" name="Appl. Environ. Microbiol.">
        <title>Complete genome sequence of the chemolithoautotrophic marine magnetotactic coccus strain MC-1.</title>
        <authorList>
            <person name="Schubbe S."/>
            <person name="Williams T.J."/>
            <person name="Xie G."/>
            <person name="Kiss H.E."/>
            <person name="Brettin T.S."/>
            <person name="Martinez D."/>
            <person name="Ross C.A."/>
            <person name="Schuler D."/>
            <person name="Cox B.L."/>
            <person name="Nealson K.H."/>
            <person name="Bazylinski D.A."/>
        </authorList>
    </citation>
    <scope>NUCLEOTIDE SEQUENCE [LARGE SCALE GENOMIC DNA]</scope>
    <source>
        <strain evidence="11">ATCC BAA-1437 / JCM 17883 / MC-1</strain>
    </source>
</reference>
<dbReference type="Proteomes" id="UP000002586">
    <property type="component" value="Chromosome"/>
</dbReference>
<dbReference type="FunFam" id="3.40.50.1220:FF:000001">
    <property type="entry name" value="Electron transfer flavoprotein, alpha subunit"/>
    <property type="match status" value="1"/>
</dbReference>
<evidence type="ECO:0000256" key="5">
    <source>
        <dbReference type="ARBA" id="ARBA00025649"/>
    </source>
</evidence>
<sequence>MKDNRVLLVVELQGESLHPATAHGVTAALQCAASCTLLVIGAAQESALQQAASLQGVELVEHQPVALACMTAENLAPLIRDRFVALQASHLFMLETRWGKDLLPRVAALLGRQPLTGVVAIQDARSFVRPTHAGNALVTLHSSAGAILATLRLTAFSPAPTGAQPCPIVTAAECAPSHPTRLLERRHREDARPDLCQAEIVVCGGQALERAGNFALIEALADALGGAVAATRSAVDAGLADNALQVGQTGQVVAPKLYIAVGLSGAIQHLAGMKDSGCIVSINSDPGAPIHAVADYRLVADLYQALPAWLTLLAMQKGKV</sequence>
<feature type="binding site" evidence="8">
    <location>
        <begin position="231"/>
        <end position="232"/>
    </location>
    <ligand>
        <name>FAD</name>
        <dbReference type="ChEBI" id="CHEBI:57692"/>
    </ligand>
</feature>
<evidence type="ECO:0000256" key="4">
    <source>
        <dbReference type="ARBA" id="ARBA00022982"/>
    </source>
</evidence>
<evidence type="ECO:0000256" key="8">
    <source>
        <dbReference type="PIRSR" id="PIRSR000089-1"/>
    </source>
</evidence>
<dbReference type="KEGG" id="mgm:Mmc1_0522"/>
<protein>
    <recommendedName>
        <fullName evidence="6">Electron transfer flavoprotein subunit alpha</fullName>
    </recommendedName>
    <alternativeName>
        <fullName evidence="7">Electron transfer flavoprotein large subunit</fullName>
    </alternativeName>
</protein>
<dbReference type="AlphaFoldDB" id="A0L504"/>
<gene>
    <name evidence="10" type="ordered locus">Mmc1_0522</name>
</gene>
<keyword evidence="3 8" id="KW-0274">FAD</keyword>
<evidence type="ECO:0000313" key="10">
    <source>
        <dbReference type="EMBL" id="ABK43047.1"/>
    </source>
</evidence>
<organism evidence="10 11">
    <name type="scientific">Magnetococcus marinus (strain ATCC BAA-1437 / JCM 17883 / MC-1)</name>
    <dbReference type="NCBI Taxonomy" id="156889"/>
    <lineage>
        <taxon>Bacteria</taxon>
        <taxon>Pseudomonadati</taxon>
        <taxon>Pseudomonadota</taxon>
        <taxon>Magnetococcia</taxon>
        <taxon>Magnetococcales</taxon>
        <taxon>Magnetococcaceae</taxon>
        <taxon>Magnetococcus</taxon>
    </lineage>
</organism>
<dbReference type="InterPro" id="IPR029035">
    <property type="entry name" value="DHS-like_NAD/FAD-binding_dom"/>
</dbReference>
<comment type="cofactor">
    <cofactor evidence="8">
        <name>FAD</name>
        <dbReference type="ChEBI" id="CHEBI:57692"/>
    </cofactor>
    <text evidence="8">Binds 1 FAD per dimer.</text>
</comment>
<dbReference type="GO" id="GO:0033539">
    <property type="term" value="P:fatty acid beta-oxidation using acyl-CoA dehydrogenase"/>
    <property type="evidence" value="ECO:0007669"/>
    <property type="project" value="TreeGrafter"/>
</dbReference>
<proteinExistence type="inferred from homology"/>
<dbReference type="SUPFAM" id="SSF52467">
    <property type="entry name" value="DHS-like NAD/FAD-binding domain"/>
    <property type="match status" value="1"/>
</dbReference>
<evidence type="ECO:0000256" key="6">
    <source>
        <dbReference type="ARBA" id="ARBA00068674"/>
    </source>
</evidence>
<comment type="similarity">
    <text evidence="1">Belongs to the ETF alpha-subunit/FixB family.</text>
</comment>
<dbReference type="Gene3D" id="3.40.50.620">
    <property type="entry name" value="HUPs"/>
    <property type="match status" value="1"/>
</dbReference>
<evidence type="ECO:0000256" key="2">
    <source>
        <dbReference type="ARBA" id="ARBA00022630"/>
    </source>
</evidence>
<feature type="binding site" evidence="8">
    <location>
        <begin position="245"/>
        <end position="249"/>
    </location>
    <ligand>
        <name>FAD</name>
        <dbReference type="ChEBI" id="CHEBI:57692"/>
    </ligand>
</feature>
<dbReference type="STRING" id="156889.Mmc1_0522"/>
<evidence type="ECO:0000313" key="11">
    <source>
        <dbReference type="Proteomes" id="UP000002586"/>
    </source>
</evidence>
<dbReference type="SMART" id="SM00893">
    <property type="entry name" value="ETF"/>
    <property type="match status" value="1"/>
</dbReference>
<dbReference type="InterPro" id="IPR014731">
    <property type="entry name" value="ETF_asu_C"/>
</dbReference>
<feature type="binding site" evidence="8">
    <location>
        <begin position="262"/>
        <end position="269"/>
    </location>
    <ligand>
        <name>FAD</name>
        <dbReference type="ChEBI" id="CHEBI:57692"/>
    </ligand>
</feature>
<dbReference type="PANTHER" id="PTHR43153">
    <property type="entry name" value="ELECTRON TRANSFER FLAVOPROTEIN ALPHA"/>
    <property type="match status" value="1"/>
</dbReference>
<dbReference type="OrthoDB" id="9770286at2"/>